<dbReference type="SUPFAM" id="SSF51735">
    <property type="entry name" value="NAD(P)-binding Rossmann-fold domains"/>
    <property type="match status" value="1"/>
</dbReference>
<gene>
    <name evidence="2" type="ORF">PRZ48_002020</name>
</gene>
<dbReference type="Proteomes" id="UP001305779">
    <property type="component" value="Unassembled WGS sequence"/>
</dbReference>
<dbReference type="Pfam" id="PF00106">
    <property type="entry name" value="adh_short"/>
    <property type="match status" value="1"/>
</dbReference>
<evidence type="ECO:0000256" key="1">
    <source>
        <dbReference type="ARBA" id="ARBA00006484"/>
    </source>
</evidence>
<dbReference type="InterPro" id="IPR036291">
    <property type="entry name" value="NAD(P)-bd_dom_sf"/>
</dbReference>
<evidence type="ECO:0000313" key="2">
    <source>
        <dbReference type="EMBL" id="KAK4508282.1"/>
    </source>
</evidence>
<comment type="similarity">
    <text evidence="1">Belongs to the short-chain dehydrogenases/reductases (SDR) family.</text>
</comment>
<organism evidence="2 3">
    <name type="scientific">Zasmidium cellare</name>
    <name type="common">Wine cellar mold</name>
    <name type="synonym">Racodium cellare</name>
    <dbReference type="NCBI Taxonomy" id="395010"/>
    <lineage>
        <taxon>Eukaryota</taxon>
        <taxon>Fungi</taxon>
        <taxon>Dikarya</taxon>
        <taxon>Ascomycota</taxon>
        <taxon>Pezizomycotina</taxon>
        <taxon>Dothideomycetes</taxon>
        <taxon>Dothideomycetidae</taxon>
        <taxon>Mycosphaerellales</taxon>
        <taxon>Mycosphaerellaceae</taxon>
        <taxon>Zasmidium</taxon>
    </lineage>
</organism>
<proteinExistence type="inferred from homology"/>
<dbReference type="EMBL" id="JAXOVC010000001">
    <property type="protein sequence ID" value="KAK4508282.1"/>
    <property type="molecule type" value="Genomic_DNA"/>
</dbReference>
<accession>A0ABR0F3K3</accession>
<dbReference type="InterPro" id="IPR051468">
    <property type="entry name" value="Fungal_SecMetab_SDRs"/>
</dbReference>
<evidence type="ECO:0008006" key="4">
    <source>
        <dbReference type="Google" id="ProtNLM"/>
    </source>
</evidence>
<reference evidence="2 3" key="1">
    <citation type="journal article" date="2023" name="G3 (Bethesda)">
        <title>A chromosome-level genome assembly of Zasmidium syzygii isolated from banana leaves.</title>
        <authorList>
            <person name="van Westerhoven A.C."/>
            <person name="Mehrabi R."/>
            <person name="Talebi R."/>
            <person name="Steentjes M.B.F."/>
            <person name="Corcolon B."/>
            <person name="Chong P.A."/>
            <person name="Kema G.H.J."/>
            <person name="Seidl M.F."/>
        </authorList>
    </citation>
    <scope>NUCLEOTIDE SEQUENCE [LARGE SCALE GENOMIC DNA]</scope>
    <source>
        <strain evidence="2 3">P124</strain>
    </source>
</reference>
<dbReference type="InterPro" id="IPR002347">
    <property type="entry name" value="SDR_fam"/>
</dbReference>
<dbReference type="PANTHER" id="PTHR43544:SF32">
    <property type="entry name" value="CHAIN DEHYDROGENASE, PUTATIVE (AFU_ORTHOLOGUE AFUA_5G01530)-RELATED"/>
    <property type="match status" value="1"/>
</dbReference>
<sequence>MTSKLIVLITGANQGIGYHAAHQLAATGKYNVLLGARDINKGEKAVQGILSDKSTNVDKDNVVPIQIELTSDESIAAAVKVVEEAYGRLDVLVHNAAIAANTENLSTREQLFESFNTNSVRKPPKNQRPFLPVHLLTFPKFGPVVATEAFLPLLRKSDEKKGGKRIIFLSTLLASFTTTTSGTLPFPPHYASLYRASKAALNMSTLSLHSELKDEGFTVCALDPGYNKTRMNGFSGDKDPRDGARVIPMAVEAERGEVNGRFVCFEGGVRGFHDW</sequence>
<dbReference type="PANTHER" id="PTHR43544">
    <property type="entry name" value="SHORT-CHAIN DEHYDROGENASE/REDUCTASE"/>
    <property type="match status" value="1"/>
</dbReference>
<dbReference type="Gene3D" id="3.40.50.720">
    <property type="entry name" value="NAD(P)-binding Rossmann-like Domain"/>
    <property type="match status" value="1"/>
</dbReference>
<keyword evidence="3" id="KW-1185">Reference proteome</keyword>
<comment type="caution">
    <text evidence="2">The sequence shown here is derived from an EMBL/GenBank/DDBJ whole genome shotgun (WGS) entry which is preliminary data.</text>
</comment>
<name>A0ABR0F3K3_ZASCE</name>
<evidence type="ECO:0000313" key="3">
    <source>
        <dbReference type="Proteomes" id="UP001305779"/>
    </source>
</evidence>
<protein>
    <recommendedName>
        <fullName evidence="4">NAD(P)-binding protein</fullName>
    </recommendedName>
</protein>
<dbReference type="PRINTS" id="PR00081">
    <property type="entry name" value="GDHRDH"/>
</dbReference>